<dbReference type="EMBL" id="JASCZI010272137">
    <property type="protein sequence ID" value="MED6220504.1"/>
    <property type="molecule type" value="Genomic_DNA"/>
</dbReference>
<organism evidence="1 2">
    <name type="scientific">Stylosanthes scabra</name>
    <dbReference type="NCBI Taxonomy" id="79078"/>
    <lineage>
        <taxon>Eukaryota</taxon>
        <taxon>Viridiplantae</taxon>
        <taxon>Streptophyta</taxon>
        <taxon>Embryophyta</taxon>
        <taxon>Tracheophyta</taxon>
        <taxon>Spermatophyta</taxon>
        <taxon>Magnoliopsida</taxon>
        <taxon>eudicotyledons</taxon>
        <taxon>Gunneridae</taxon>
        <taxon>Pentapetalae</taxon>
        <taxon>rosids</taxon>
        <taxon>fabids</taxon>
        <taxon>Fabales</taxon>
        <taxon>Fabaceae</taxon>
        <taxon>Papilionoideae</taxon>
        <taxon>50 kb inversion clade</taxon>
        <taxon>dalbergioids sensu lato</taxon>
        <taxon>Dalbergieae</taxon>
        <taxon>Pterocarpus clade</taxon>
        <taxon>Stylosanthes</taxon>
    </lineage>
</organism>
<protein>
    <submittedName>
        <fullName evidence="1">Uncharacterized protein</fullName>
    </submittedName>
</protein>
<accession>A0ABU6ZEX8</accession>
<reference evidence="1 2" key="1">
    <citation type="journal article" date="2023" name="Plants (Basel)">
        <title>Bridging the Gap: Combining Genomics and Transcriptomics Approaches to Understand Stylosanthes scabra, an Orphan Legume from the Brazilian Caatinga.</title>
        <authorList>
            <person name="Ferreira-Neto J.R.C."/>
            <person name="da Silva M.D."/>
            <person name="Binneck E."/>
            <person name="de Melo N.F."/>
            <person name="da Silva R.H."/>
            <person name="de Melo A.L.T.M."/>
            <person name="Pandolfi V."/>
            <person name="Bustamante F.O."/>
            <person name="Brasileiro-Vidal A.C."/>
            <person name="Benko-Iseppon A.M."/>
        </authorList>
    </citation>
    <scope>NUCLEOTIDE SEQUENCE [LARGE SCALE GENOMIC DNA]</scope>
    <source>
        <tissue evidence="1">Leaves</tissue>
    </source>
</reference>
<comment type="caution">
    <text evidence="1">The sequence shown here is derived from an EMBL/GenBank/DDBJ whole genome shotgun (WGS) entry which is preliminary data.</text>
</comment>
<keyword evidence="2" id="KW-1185">Reference proteome</keyword>
<gene>
    <name evidence="1" type="ORF">PIB30_045418</name>
</gene>
<evidence type="ECO:0000313" key="1">
    <source>
        <dbReference type="EMBL" id="MED6220504.1"/>
    </source>
</evidence>
<proteinExistence type="predicted"/>
<dbReference type="Proteomes" id="UP001341840">
    <property type="component" value="Unassembled WGS sequence"/>
</dbReference>
<evidence type="ECO:0000313" key="2">
    <source>
        <dbReference type="Proteomes" id="UP001341840"/>
    </source>
</evidence>
<sequence length="148" mass="16849">MFCPKKENRVCGSCLGEFFEKDRKPKSRKFSRESPLRNRPHRFLTALKRRIIVDATVSAGVTFFSSRSASPTASLVFYKALSDFSPSHRLLPHPYAFFLISKTSNIVSGYPAISNARLLFDEMSVWFCGCAFDERCFELNSRARTSCV</sequence>
<name>A0ABU6ZEX8_9FABA</name>